<keyword evidence="9" id="KW-1185">Reference proteome</keyword>
<keyword evidence="5 7" id="KW-0472">Membrane</keyword>
<proteinExistence type="inferred from homology"/>
<evidence type="ECO:0000256" key="6">
    <source>
        <dbReference type="PIRSR" id="PIRSR002419-1"/>
    </source>
</evidence>
<evidence type="ECO:0000313" key="9">
    <source>
        <dbReference type="Proteomes" id="UP000265040"/>
    </source>
</evidence>
<reference evidence="8" key="2">
    <citation type="submission" date="2025-08" db="UniProtKB">
        <authorList>
            <consortium name="Ensembl"/>
        </authorList>
    </citation>
    <scope>IDENTIFICATION</scope>
</reference>
<organism evidence="8 9">
    <name type="scientific">Anabas testudineus</name>
    <name type="common">Climbing perch</name>
    <name type="synonym">Anthias testudineus</name>
    <dbReference type="NCBI Taxonomy" id="64144"/>
    <lineage>
        <taxon>Eukaryota</taxon>
        <taxon>Metazoa</taxon>
        <taxon>Chordata</taxon>
        <taxon>Craniata</taxon>
        <taxon>Vertebrata</taxon>
        <taxon>Euteleostomi</taxon>
        <taxon>Actinopterygii</taxon>
        <taxon>Neopterygii</taxon>
        <taxon>Teleostei</taxon>
        <taxon>Neoteleostei</taxon>
        <taxon>Acanthomorphata</taxon>
        <taxon>Anabantaria</taxon>
        <taxon>Anabantiformes</taxon>
        <taxon>Anabantoidei</taxon>
        <taxon>Anabantidae</taxon>
        <taxon>Anabas</taxon>
    </lineage>
</organism>
<reference evidence="8" key="3">
    <citation type="submission" date="2025-09" db="UniProtKB">
        <authorList>
            <consortium name="Ensembl"/>
        </authorList>
    </citation>
    <scope>IDENTIFICATION</scope>
</reference>
<dbReference type="GO" id="GO:0005886">
    <property type="term" value="C:plasma membrane"/>
    <property type="evidence" value="ECO:0007669"/>
    <property type="project" value="TreeGrafter"/>
</dbReference>
<evidence type="ECO:0000256" key="2">
    <source>
        <dbReference type="ARBA" id="ARBA00006840"/>
    </source>
</evidence>
<name>A0AAQ6IHG3_ANATE</name>
<dbReference type="AlphaFoldDB" id="A0AAQ6IHG3"/>
<keyword evidence="3 7" id="KW-0812">Transmembrane</keyword>
<evidence type="ECO:0000313" key="8">
    <source>
        <dbReference type="Ensembl" id="ENSATEP00000072988.1"/>
    </source>
</evidence>
<dbReference type="SUPFAM" id="SSF48652">
    <property type="entry name" value="Tetraspanin"/>
    <property type="match status" value="1"/>
</dbReference>
<comment type="subcellular location">
    <subcellularLocation>
        <location evidence="1 7">Membrane</location>
        <topology evidence="1 7">Multi-pass membrane protein</topology>
    </subcellularLocation>
</comment>
<dbReference type="PANTHER" id="PTHR19282">
    <property type="entry name" value="TETRASPANIN"/>
    <property type="match status" value="1"/>
</dbReference>
<dbReference type="Pfam" id="PF00335">
    <property type="entry name" value="Tetraspanin"/>
    <property type="match status" value="1"/>
</dbReference>
<dbReference type="InterPro" id="IPR000301">
    <property type="entry name" value="Tetraspanin_animals"/>
</dbReference>
<sequence length="288" mass="32390">MAPVNSCLKHTFTAFNILFAIIGGLILLLTFQRHIFTNFNDDENVQVGIYCLYIVGTVTLVISILGAYGAHRGSKVCLSVFLGCMVTGTLVMLIYGIPAAISRPRVEGIFENFMRSALPLDKAPEDLRNEVETIQTKMHCCGLFSYTDWGNNIPESCTCNPSEDKCLSISYSVSVVPQTLYLYTPGFKCRLITFLFVLLFQDLSFMERFVYSETCFHFLSDKFQLIIDIIIGIFFTLASLALLGTILSSIIIHQMRQTTRPTVVLKIPTTFISPPKYQKFEDEPPAYC</sequence>
<evidence type="ECO:0000256" key="5">
    <source>
        <dbReference type="ARBA" id="ARBA00023136"/>
    </source>
</evidence>
<dbReference type="PANTHER" id="PTHR19282:SF544">
    <property type="entry name" value="TETRASPANIN"/>
    <property type="match status" value="1"/>
</dbReference>
<evidence type="ECO:0000256" key="4">
    <source>
        <dbReference type="ARBA" id="ARBA00022989"/>
    </source>
</evidence>
<accession>A0AAQ6IHG3</accession>
<dbReference type="PRINTS" id="PR00259">
    <property type="entry name" value="TMFOUR"/>
</dbReference>
<feature type="transmembrane region" description="Helical" evidence="7">
    <location>
        <begin position="12"/>
        <end position="35"/>
    </location>
</feature>
<feature type="transmembrane region" description="Helical" evidence="7">
    <location>
        <begin position="47"/>
        <end position="69"/>
    </location>
</feature>
<dbReference type="PIRSF" id="PIRSF002419">
    <property type="entry name" value="Tetraspanin"/>
    <property type="match status" value="1"/>
</dbReference>
<feature type="disulfide bond" evidence="6">
    <location>
        <begin position="141"/>
        <end position="157"/>
    </location>
</feature>
<dbReference type="Ensembl" id="ENSATET00000080604.1">
    <property type="protein sequence ID" value="ENSATEP00000072988.1"/>
    <property type="gene ID" value="ENSATEG00000023553.3"/>
</dbReference>
<dbReference type="Proteomes" id="UP000265040">
    <property type="component" value="Chromosome 23"/>
</dbReference>
<dbReference type="InterPro" id="IPR008952">
    <property type="entry name" value="Tetraspanin_EC2_sf"/>
</dbReference>
<evidence type="ECO:0000256" key="7">
    <source>
        <dbReference type="RuleBase" id="RU361218"/>
    </source>
</evidence>
<dbReference type="Gene3D" id="1.10.1450.10">
    <property type="entry name" value="Tetraspanin"/>
    <property type="match status" value="1"/>
</dbReference>
<dbReference type="InterPro" id="IPR018499">
    <property type="entry name" value="Tetraspanin/Peripherin"/>
</dbReference>
<feature type="transmembrane region" description="Helical" evidence="7">
    <location>
        <begin position="76"/>
        <end position="97"/>
    </location>
</feature>
<reference evidence="8 9" key="1">
    <citation type="submission" date="2021-04" db="EMBL/GenBank/DDBJ databases">
        <authorList>
            <consortium name="Wellcome Sanger Institute Data Sharing"/>
        </authorList>
    </citation>
    <scope>NUCLEOTIDE SEQUENCE [LARGE SCALE GENOMIC DNA]</scope>
</reference>
<dbReference type="GeneTree" id="ENSGT00940000166983"/>
<keyword evidence="6" id="KW-1015">Disulfide bond</keyword>
<evidence type="ECO:0000256" key="3">
    <source>
        <dbReference type="ARBA" id="ARBA00022692"/>
    </source>
</evidence>
<keyword evidence="4 7" id="KW-1133">Transmembrane helix</keyword>
<protein>
    <recommendedName>
        <fullName evidence="7">Tetraspanin</fullName>
    </recommendedName>
</protein>
<comment type="similarity">
    <text evidence="2 7">Belongs to the tetraspanin (TM4SF) family.</text>
</comment>
<feature type="transmembrane region" description="Helical" evidence="7">
    <location>
        <begin position="225"/>
        <end position="252"/>
    </location>
</feature>
<evidence type="ECO:0000256" key="1">
    <source>
        <dbReference type="ARBA" id="ARBA00004141"/>
    </source>
</evidence>